<evidence type="ECO:0000313" key="20">
    <source>
        <dbReference type="Proteomes" id="UP000199377"/>
    </source>
</evidence>
<feature type="zinc finger region" description="C4-type" evidence="17">
    <location>
        <begin position="750"/>
        <end position="776"/>
    </location>
</feature>
<evidence type="ECO:0000256" key="17">
    <source>
        <dbReference type="HAMAP-Rule" id="MF_00205"/>
    </source>
</evidence>
<keyword evidence="12 17" id="KW-0238">DNA-binding</keyword>
<dbReference type="GO" id="GO:0005524">
    <property type="term" value="F:ATP binding"/>
    <property type="evidence" value="ECO:0007669"/>
    <property type="project" value="UniProtKB-UniRule"/>
</dbReference>
<dbReference type="Pfam" id="PF00005">
    <property type="entry name" value="ABC_tran"/>
    <property type="match status" value="1"/>
</dbReference>
<keyword evidence="3 17" id="KW-0479">Metal-binding</keyword>
<comment type="similarity">
    <text evidence="14 17">Belongs to the ABC transporter superfamily. UvrA family.</text>
</comment>
<dbReference type="Pfam" id="PF17760">
    <property type="entry name" value="UvrA_inter"/>
    <property type="match status" value="1"/>
</dbReference>
<comment type="caution">
    <text evidence="17">Lacks conserved residue(s) required for the propagation of feature annotation.</text>
</comment>
<comment type="subcellular location">
    <subcellularLocation>
        <location evidence="1 17">Cytoplasm</location>
    </subcellularLocation>
</comment>
<evidence type="ECO:0000256" key="12">
    <source>
        <dbReference type="ARBA" id="ARBA00023125"/>
    </source>
</evidence>
<evidence type="ECO:0000256" key="6">
    <source>
        <dbReference type="ARBA" id="ARBA00022763"/>
    </source>
</evidence>
<dbReference type="GO" id="GO:0009432">
    <property type="term" value="P:SOS response"/>
    <property type="evidence" value="ECO:0007669"/>
    <property type="project" value="UniProtKB-UniRule"/>
</dbReference>
<dbReference type="Gene3D" id="1.20.1580.10">
    <property type="entry name" value="ABC transporter ATPase like domain"/>
    <property type="match status" value="3"/>
</dbReference>
<evidence type="ECO:0000256" key="10">
    <source>
        <dbReference type="ARBA" id="ARBA00022840"/>
    </source>
</evidence>
<evidence type="ECO:0000256" key="9">
    <source>
        <dbReference type="ARBA" id="ARBA00022833"/>
    </source>
</evidence>
<dbReference type="InterPro" id="IPR041552">
    <property type="entry name" value="UvrA_DNA-bd"/>
</dbReference>
<dbReference type="PROSITE" id="PS50893">
    <property type="entry name" value="ABC_TRANSPORTER_2"/>
    <property type="match status" value="2"/>
</dbReference>
<protein>
    <recommendedName>
        <fullName evidence="15 17">UvrABC system protein A</fullName>
        <shortName evidence="17">UvrA protein</shortName>
    </recommendedName>
    <alternativeName>
        <fullName evidence="16 17">Excinuclease ABC subunit A</fullName>
    </alternativeName>
</protein>
<evidence type="ECO:0000256" key="3">
    <source>
        <dbReference type="ARBA" id="ARBA00022723"/>
    </source>
</evidence>
<dbReference type="CDD" id="cd03271">
    <property type="entry name" value="ABC_UvrA_II"/>
    <property type="match status" value="1"/>
</dbReference>
<accession>A0A1I3G842</accession>
<feature type="binding site" evidence="17">
    <location>
        <begin position="651"/>
        <end position="658"/>
    </location>
    <ligand>
        <name>ATP</name>
        <dbReference type="ChEBI" id="CHEBI:30616"/>
    </ligand>
</feature>
<evidence type="ECO:0000256" key="5">
    <source>
        <dbReference type="ARBA" id="ARBA00022741"/>
    </source>
</evidence>
<evidence type="ECO:0000256" key="16">
    <source>
        <dbReference type="ARBA" id="ARBA00042156"/>
    </source>
</evidence>
<dbReference type="HAMAP" id="MF_00205">
    <property type="entry name" value="UvrA"/>
    <property type="match status" value="1"/>
</dbReference>
<keyword evidence="4 17" id="KW-0677">Repeat</keyword>
<name>A0A1I3G842_9RHOB</name>
<dbReference type="OrthoDB" id="9809851at2"/>
<evidence type="ECO:0000256" key="2">
    <source>
        <dbReference type="ARBA" id="ARBA00022490"/>
    </source>
</evidence>
<dbReference type="FunFam" id="1.20.1580.10:FF:000002">
    <property type="entry name" value="UvrABC system protein A"/>
    <property type="match status" value="1"/>
</dbReference>
<dbReference type="Gene3D" id="3.30.190.20">
    <property type="match status" value="1"/>
</dbReference>
<evidence type="ECO:0000256" key="14">
    <source>
        <dbReference type="ARBA" id="ARBA00038000"/>
    </source>
</evidence>
<dbReference type="Gene3D" id="1.10.8.280">
    <property type="entry name" value="ABC transporter ATPase domain-like"/>
    <property type="match status" value="1"/>
</dbReference>
<dbReference type="GO" id="GO:0009381">
    <property type="term" value="F:excinuclease ABC activity"/>
    <property type="evidence" value="ECO:0007669"/>
    <property type="project" value="UniProtKB-UniRule"/>
</dbReference>
<evidence type="ECO:0000256" key="15">
    <source>
        <dbReference type="ARBA" id="ARBA00039316"/>
    </source>
</evidence>
<reference evidence="19 20" key="1">
    <citation type="submission" date="2016-10" db="EMBL/GenBank/DDBJ databases">
        <authorList>
            <person name="de Groot N.N."/>
        </authorList>
    </citation>
    <scope>NUCLEOTIDE SEQUENCE [LARGE SCALE GENOMIC DNA]</scope>
    <source>
        <strain evidence="19 20">CGMCC 1.11030</strain>
    </source>
</reference>
<dbReference type="InterPro" id="IPR003439">
    <property type="entry name" value="ABC_transporter-like_ATP-bd"/>
</dbReference>
<dbReference type="GO" id="GO:0008270">
    <property type="term" value="F:zinc ion binding"/>
    <property type="evidence" value="ECO:0007669"/>
    <property type="project" value="UniProtKB-UniRule"/>
</dbReference>
<dbReference type="Gene3D" id="3.40.50.300">
    <property type="entry name" value="P-loop containing nucleotide triphosphate hydrolases"/>
    <property type="match status" value="3"/>
</dbReference>
<evidence type="ECO:0000256" key="7">
    <source>
        <dbReference type="ARBA" id="ARBA00022769"/>
    </source>
</evidence>
<dbReference type="CDD" id="cd03270">
    <property type="entry name" value="ABC_UvrA_I"/>
    <property type="match status" value="1"/>
</dbReference>
<keyword evidence="20" id="KW-1185">Reference proteome</keyword>
<dbReference type="PANTHER" id="PTHR43152">
    <property type="entry name" value="UVRABC SYSTEM PROTEIN A"/>
    <property type="match status" value="1"/>
</dbReference>
<comment type="function">
    <text evidence="17">The UvrABC repair system catalyzes the recognition and processing of DNA lesions. UvrA is an ATPase and a DNA-binding protein. A damage recognition complex composed of 2 UvrA and 2 UvrB subunits scans DNA for abnormalities. When the presence of a lesion has been verified by UvrB, the UvrA molecules dissociate.</text>
</comment>
<dbReference type="SUPFAM" id="SSF52540">
    <property type="entry name" value="P-loop containing nucleoside triphosphate hydrolases"/>
    <property type="match status" value="2"/>
</dbReference>
<keyword evidence="11 17" id="KW-0267">Excision nuclease</keyword>
<evidence type="ECO:0000256" key="13">
    <source>
        <dbReference type="ARBA" id="ARBA00023204"/>
    </source>
</evidence>
<dbReference type="GO" id="GO:0005737">
    <property type="term" value="C:cytoplasm"/>
    <property type="evidence" value="ECO:0007669"/>
    <property type="project" value="UniProtKB-SubCell"/>
</dbReference>
<dbReference type="InterPro" id="IPR017871">
    <property type="entry name" value="ABC_transporter-like_CS"/>
</dbReference>
<dbReference type="Proteomes" id="UP000199377">
    <property type="component" value="Unassembled WGS sequence"/>
</dbReference>
<dbReference type="RefSeq" id="WP_092859874.1">
    <property type="nucleotide sequence ID" value="NZ_FOQH01000005.1"/>
</dbReference>
<dbReference type="NCBIfam" id="TIGR00630">
    <property type="entry name" value="uvra"/>
    <property type="match status" value="1"/>
</dbReference>
<keyword evidence="2 17" id="KW-0963">Cytoplasm</keyword>
<evidence type="ECO:0000259" key="18">
    <source>
        <dbReference type="PROSITE" id="PS50893"/>
    </source>
</evidence>
<feature type="domain" description="ABC transporter" evidence="18">
    <location>
        <begin position="619"/>
        <end position="947"/>
    </location>
</feature>
<dbReference type="STRING" id="1114924.SAMN05216258_10517"/>
<dbReference type="GO" id="GO:0009380">
    <property type="term" value="C:excinuclease repair complex"/>
    <property type="evidence" value="ECO:0007669"/>
    <property type="project" value="InterPro"/>
</dbReference>
<evidence type="ECO:0000256" key="11">
    <source>
        <dbReference type="ARBA" id="ARBA00022881"/>
    </source>
</evidence>
<dbReference type="EMBL" id="FOQH01000005">
    <property type="protein sequence ID" value="SFI19668.1"/>
    <property type="molecule type" value="Genomic_DNA"/>
</dbReference>
<keyword evidence="10 17" id="KW-0067">ATP-binding</keyword>
<dbReference type="Pfam" id="PF17755">
    <property type="entry name" value="UvrA_DNA-bind"/>
    <property type="match status" value="1"/>
</dbReference>
<organism evidence="19 20">
    <name type="scientific">Albimonas pacifica</name>
    <dbReference type="NCBI Taxonomy" id="1114924"/>
    <lineage>
        <taxon>Bacteria</taxon>
        <taxon>Pseudomonadati</taxon>
        <taxon>Pseudomonadota</taxon>
        <taxon>Alphaproteobacteria</taxon>
        <taxon>Rhodobacterales</taxon>
        <taxon>Paracoccaceae</taxon>
        <taxon>Albimonas</taxon>
    </lineage>
</organism>
<dbReference type="InterPro" id="IPR027417">
    <property type="entry name" value="P-loop_NTPase"/>
</dbReference>
<dbReference type="GO" id="GO:0016887">
    <property type="term" value="F:ATP hydrolysis activity"/>
    <property type="evidence" value="ECO:0007669"/>
    <property type="project" value="InterPro"/>
</dbReference>
<keyword evidence="5 17" id="KW-0547">Nucleotide-binding</keyword>
<comment type="subunit">
    <text evidence="17">Forms a heterotetramer with UvrB during the search for lesions.</text>
</comment>
<keyword evidence="13 17" id="KW-0234">DNA repair</keyword>
<dbReference type="InterPro" id="IPR004602">
    <property type="entry name" value="UvrA"/>
</dbReference>
<proteinExistence type="inferred from homology"/>
<evidence type="ECO:0000256" key="8">
    <source>
        <dbReference type="ARBA" id="ARBA00022771"/>
    </source>
</evidence>
<keyword evidence="9 17" id="KW-0862">Zinc</keyword>
<dbReference type="AlphaFoldDB" id="A0A1I3G842"/>
<dbReference type="InterPro" id="IPR041102">
    <property type="entry name" value="UvrA_inter"/>
</dbReference>
<keyword evidence="8 17" id="KW-0863">Zinc-finger</keyword>
<feature type="domain" description="ABC transporter" evidence="18">
    <location>
        <begin position="321"/>
        <end position="605"/>
    </location>
</feature>
<dbReference type="GO" id="GO:0003677">
    <property type="term" value="F:DNA binding"/>
    <property type="evidence" value="ECO:0007669"/>
    <property type="project" value="UniProtKB-UniRule"/>
</dbReference>
<dbReference type="PROSITE" id="PS00211">
    <property type="entry name" value="ABC_TRANSPORTER_1"/>
    <property type="match status" value="2"/>
</dbReference>
<keyword evidence="17" id="KW-0742">SOS response</keyword>
<dbReference type="PANTHER" id="PTHR43152:SF3">
    <property type="entry name" value="UVRABC SYSTEM PROTEIN A"/>
    <property type="match status" value="1"/>
</dbReference>
<keyword evidence="6 17" id="KW-0227">DNA damage</keyword>
<evidence type="ECO:0000256" key="1">
    <source>
        <dbReference type="ARBA" id="ARBA00004496"/>
    </source>
</evidence>
<feature type="binding site" evidence="17">
    <location>
        <begin position="34"/>
        <end position="41"/>
    </location>
    <ligand>
        <name>ATP</name>
        <dbReference type="ChEBI" id="CHEBI:30616"/>
    </ligand>
</feature>
<dbReference type="NCBIfam" id="NF001503">
    <property type="entry name" value="PRK00349.1"/>
    <property type="match status" value="1"/>
</dbReference>
<evidence type="ECO:0000256" key="4">
    <source>
        <dbReference type="ARBA" id="ARBA00022737"/>
    </source>
</evidence>
<gene>
    <name evidence="17" type="primary">uvrA</name>
    <name evidence="19" type="ORF">SAMN05216258_10517</name>
</gene>
<evidence type="ECO:0000313" key="19">
    <source>
        <dbReference type="EMBL" id="SFI19668.1"/>
    </source>
</evidence>
<sequence length="959" mass="105677">MTELKTISIRGAREHNLKSIDVDLPRDKLVVITGLSGSGKSSLAFDTIYAEGQRRYVESLSAYARQFLDMMNKPDVDHISGLSPAISIEQKTTSKNPRSTVGTVTEIYDYLRLLFARAGTPYSPVTGKPIEAQQVSDMVDRVMAMEEGTRAYLLAPIVRDRKGEYRKEFAELKKQGFQRVKVDGQFYELDEPPVLDKKFRHDIDVVVDRIVVREGLEQRLADSFSTALGLADGIAVIETAVRAEDGEAAPEPERHVFSEKFACPVSGFTISEIEPRLFSFNAPFGACPSCDGLGVELFFDDRLVVPDENLSVWDGAIAPWAKSKSPYFKQTIEALGKHYNFDFRTPWRDLPESVRETFLRGSGKEEIAFRYDEGGRVYTLSRPFEGVIPNMQRRWRETDSNWVREEFERYQNNRPCGVCGGARLKPEALAVKIAGNHIGEVAERSIREALAWVEAAPDSLSVQKNEIARAILKEIRERLGFLVNVGLDYLTLSRGSGTLSGGESQRIRLASQIGSGLTGVLYVLDEPSIGLHQRDNGRLLQTLKNLRDQGNTVIVVEHDEEAIREADYVLDIGPGAGVHGGEIIAEGTPADIAAAPNSITGQYLVGTREIAIPPERRPGNGKSIRIEEAVGNNLKGVDAEFPLGCFLCVTGVSGGGKSTLTIETLFKTASMRLNGAKQTPAPCKGLTGLEHLDKVVDIDQSPIGRTPRSNPATYTGAFTHIRDWFAGLPEAKTRGYKPGRFSFNVKGGRCEACQGDGVIKIEMHFLPDVYVECETCHGKRYNRETLEVLYKGKSIADVLDMTVEDAQQFFKAVPAIREKMDTLMQVGLSYVKVGQQATTLSGGEAQRVKLAKELSRRATGRTLYILDEPTTGLHFEDVRKLLEVLHHLVEQGNSVVVIEHNLDVIKTADWLIDIGPEGGDGGGEIVAVGTPEDVAKEPRSHTGRYLREILGAKGRVAAE</sequence>
<keyword evidence="7 17" id="KW-0228">DNA excision</keyword>
<dbReference type="GO" id="GO:0006289">
    <property type="term" value="P:nucleotide-excision repair"/>
    <property type="evidence" value="ECO:0007669"/>
    <property type="project" value="UniProtKB-UniRule"/>
</dbReference>